<dbReference type="AlphaFoldDB" id="A0A7H0VIX9"/>
<reference evidence="2 3" key="1">
    <citation type="submission" date="2020-08" db="EMBL/GenBank/DDBJ databases">
        <title>Croceimicrobium hydrocarbonivorans gen. nov., sp. nov., a novel marine bacterium isolated from a bacterial consortium that degrades polyethylene terephthalate.</title>
        <authorList>
            <person name="Liu R."/>
        </authorList>
    </citation>
    <scope>NUCLEOTIDE SEQUENCE [LARGE SCALE GENOMIC DNA]</scope>
    <source>
        <strain evidence="2 3">A20-9</strain>
    </source>
</reference>
<feature type="transmembrane region" description="Helical" evidence="1">
    <location>
        <begin position="28"/>
        <end position="45"/>
    </location>
</feature>
<evidence type="ECO:0000313" key="2">
    <source>
        <dbReference type="EMBL" id="QNR25677.1"/>
    </source>
</evidence>
<accession>A0A7H0VIX9</accession>
<keyword evidence="1" id="KW-0812">Transmembrane</keyword>
<proteinExistence type="predicted"/>
<evidence type="ECO:0000313" key="3">
    <source>
        <dbReference type="Proteomes" id="UP000516305"/>
    </source>
</evidence>
<protein>
    <submittedName>
        <fullName evidence="2">Uncharacterized protein</fullName>
    </submittedName>
</protein>
<dbReference type="Proteomes" id="UP000516305">
    <property type="component" value="Chromosome"/>
</dbReference>
<dbReference type="KEGG" id="chyd:H4K34_07505"/>
<keyword evidence="1" id="KW-1133">Transmembrane helix</keyword>
<keyword evidence="1" id="KW-0472">Membrane</keyword>
<dbReference type="EMBL" id="CP060139">
    <property type="protein sequence ID" value="QNR25677.1"/>
    <property type="molecule type" value="Genomic_DNA"/>
</dbReference>
<evidence type="ECO:0000256" key="1">
    <source>
        <dbReference type="SAM" id="Phobius"/>
    </source>
</evidence>
<dbReference type="RefSeq" id="WP_210760202.1">
    <property type="nucleotide sequence ID" value="NZ_CP060139.1"/>
</dbReference>
<name>A0A7H0VIX9_9FLAO</name>
<sequence>MKISITNLFNRPKIYISQIDIRDWIRKGLLHLLLAYILVILGWLIHYKWKVEPLKADTQEEVKLSEADFENRDYHISFSASLAEDIIFFGIVGVIIFILTKRDGSELSLKERINRILLTNKNNNRSAKDYLFDQISPILAYNESSEISVELTQLKPDESLIKIYADVKHRILNMCSNDSFIIPKNTIGIESSYLVGLDYGTVYHASIKNEKPSVDASEDQIIIDSKPGIPLKTKIYEHPIRPFTISKNGAAIAQMSWSIWEKLDGNKDDDGFYISNKRFTNKIDLTVSNKTPQDLKITLELRHAKSGNRTIKTIELASERENVPFPIHKRLIPEDEIWLKFQTA</sequence>
<feature type="transmembrane region" description="Helical" evidence="1">
    <location>
        <begin position="74"/>
        <end position="100"/>
    </location>
</feature>
<organism evidence="2 3">
    <name type="scientific">Croceimicrobium hydrocarbonivorans</name>
    <dbReference type="NCBI Taxonomy" id="2761580"/>
    <lineage>
        <taxon>Bacteria</taxon>
        <taxon>Pseudomonadati</taxon>
        <taxon>Bacteroidota</taxon>
        <taxon>Flavobacteriia</taxon>
        <taxon>Flavobacteriales</taxon>
        <taxon>Owenweeksiaceae</taxon>
        <taxon>Croceimicrobium</taxon>
    </lineage>
</organism>
<gene>
    <name evidence="2" type="ORF">H4K34_07505</name>
</gene>
<keyword evidence="3" id="KW-1185">Reference proteome</keyword>